<dbReference type="PANTHER" id="PTHR12549:SF51">
    <property type="entry name" value="JMJC DOMAIN-CONTAINING PROTEIN"/>
    <property type="match status" value="1"/>
</dbReference>
<evidence type="ECO:0000259" key="15">
    <source>
        <dbReference type="PROSITE" id="PS51184"/>
    </source>
</evidence>
<organism evidence="16 17">
    <name type="scientific">Ananas comosus</name>
    <name type="common">Pineapple</name>
    <name type="synonym">Ananas ananas</name>
    <dbReference type="NCBI Taxonomy" id="4615"/>
    <lineage>
        <taxon>Eukaryota</taxon>
        <taxon>Viridiplantae</taxon>
        <taxon>Streptophyta</taxon>
        <taxon>Embryophyta</taxon>
        <taxon>Tracheophyta</taxon>
        <taxon>Spermatophyta</taxon>
        <taxon>Magnoliopsida</taxon>
        <taxon>Liliopsida</taxon>
        <taxon>Poales</taxon>
        <taxon>Bromeliaceae</taxon>
        <taxon>Bromelioideae</taxon>
        <taxon>Ananas</taxon>
    </lineage>
</organism>
<dbReference type="PANTHER" id="PTHR12549">
    <property type="entry name" value="JMJC DOMAIN-CONTAINING HISTONE DEMETHYLATION PROTEIN"/>
    <property type="match status" value="1"/>
</dbReference>
<dbReference type="InterPro" id="IPR045109">
    <property type="entry name" value="LSDs-like"/>
</dbReference>
<dbReference type="GO" id="GO:0006357">
    <property type="term" value="P:regulation of transcription by RNA polymerase II"/>
    <property type="evidence" value="ECO:0007669"/>
    <property type="project" value="TreeGrafter"/>
</dbReference>
<dbReference type="OrthoDB" id="1667110at2759"/>
<feature type="compositionally biased region" description="Acidic residues" evidence="13">
    <location>
        <begin position="34"/>
        <end position="50"/>
    </location>
</feature>
<keyword evidence="8" id="KW-0805">Transcription regulation</keyword>
<evidence type="ECO:0000256" key="2">
    <source>
        <dbReference type="ARBA" id="ARBA00006801"/>
    </source>
</evidence>
<evidence type="ECO:0000256" key="8">
    <source>
        <dbReference type="ARBA" id="ARBA00023015"/>
    </source>
</evidence>
<protein>
    <submittedName>
        <fullName evidence="17">Lysine-specific demethylase JMJ25-like isoform X1</fullName>
    </submittedName>
</protein>
<dbReference type="CDD" id="cd02208">
    <property type="entry name" value="cupin_RmlC-like"/>
    <property type="match status" value="1"/>
</dbReference>
<evidence type="ECO:0000256" key="9">
    <source>
        <dbReference type="ARBA" id="ARBA00023163"/>
    </source>
</evidence>
<evidence type="ECO:0000313" key="17">
    <source>
        <dbReference type="RefSeq" id="XP_020083068.1"/>
    </source>
</evidence>
<feature type="compositionally biased region" description="Polar residues" evidence="13">
    <location>
        <begin position="80"/>
        <end position="94"/>
    </location>
</feature>
<name>A0A6P5EP30_ANACO</name>
<evidence type="ECO:0000256" key="10">
    <source>
        <dbReference type="ARBA" id="ARBA00023242"/>
    </source>
</evidence>
<dbReference type="PROSITE" id="PS50089">
    <property type="entry name" value="ZF_RING_2"/>
    <property type="match status" value="1"/>
</dbReference>
<keyword evidence="9" id="KW-0804">Transcription</keyword>
<keyword evidence="7" id="KW-0408">Iron</keyword>
<evidence type="ECO:0000256" key="1">
    <source>
        <dbReference type="ARBA" id="ARBA00004123"/>
    </source>
</evidence>
<dbReference type="GO" id="GO:0000785">
    <property type="term" value="C:chromatin"/>
    <property type="evidence" value="ECO:0007669"/>
    <property type="project" value="TreeGrafter"/>
</dbReference>
<dbReference type="GO" id="GO:0016491">
    <property type="term" value="F:oxidoreductase activity"/>
    <property type="evidence" value="ECO:0007669"/>
    <property type="project" value="UniProtKB-KW"/>
</dbReference>
<dbReference type="InterPro" id="IPR001841">
    <property type="entry name" value="Znf_RING"/>
</dbReference>
<evidence type="ECO:0000256" key="3">
    <source>
        <dbReference type="ARBA" id="ARBA00022723"/>
    </source>
</evidence>
<evidence type="ECO:0000256" key="5">
    <source>
        <dbReference type="ARBA" id="ARBA00022833"/>
    </source>
</evidence>
<dbReference type="SMART" id="SM00558">
    <property type="entry name" value="JmjC"/>
    <property type="match status" value="1"/>
</dbReference>
<keyword evidence="16" id="KW-1185">Reference proteome</keyword>
<reference evidence="17" key="2">
    <citation type="submission" date="2025-08" db="UniProtKB">
        <authorList>
            <consortium name="RefSeq"/>
        </authorList>
    </citation>
    <scope>IDENTIFICATION</scope>
    <source>
        <tissue evidence="17">Leaf</tissue>
    </source>
</reference>
<keyword evidence="4 12" id="KW-0863">Zinc-finger</keyword>
<feature type="region of interest" description="Disordered" evidence="13">
    <location>
        <begin position="33"/>
        <end position="143"/>
    </location>
</feature>
<dbReference type="GO" id="GO:0032454">
    <property type="term" value="F:histone H3K9 demethylase activity"/>
    <property type="evidence" value="ECO:0007669"/>
    <property type="project" value="InterPro"/>
</dbReference>
<dbReference type="Pfam" id="PF10497">
    <property type="entry name" value="zf-4CXXC_R1"/>
    <property type="match status" value="1"/>
</dbReference>
<keyword evidence="5" id="KW-0862">Zinc</keyword>
<comment type="function">
    <text evidence="11">May function as histone H3 lysine demethylase and be involved in regulation of gene expression.</text>
</comment>
<comment type="subcellular location">
    <subcellularLocation>
        <location evidence="1">Nucleus</location>
    </subcellularLocation>
</comment>
<evidence type="ECO:0000256" key="6">
    <source>
        <dbReference type="ARBA" id="ARBA00023002"/>
    </source>
</evidence>
<dbReference type="AlphaFoldDB" id="A0A6P5EP30"/>
<evidence type="ECO:0000256" key="7">
    <source>
        <dbReference type="ARBA" id="ARBA00023004"/>
    </source>
</evidence>
<evidence type="ECO:0000259" key="14">
    <source>
        <dbReference type="PROSITE" id="PS50089"/>
    </source>
</evidence>
<sequence>MSIAAMAAQERPTRRPRERAMADFGFFLYHYSSDSEEQEQEEVDPEEWSAGDEPKRRAKRRKRTKGNGREGAGRRKKEASTCSSHPSLDSSSTNSRKDTEEKMENDDSASSLSSSNNGGGALSCSRPSLPPSIQVPKNKRSRIVPKTCDVNKRRINSTRRRKCHQCRKTKYEQFVVKCSSCNKTCYCTSCIEQRYNGISRDVIEKACPLCRRRCNCTVCLSKNSESKKLIEMNKVDRCEYASYMLHHLLPCLRELNHEQLNERKIEADIRGLLLSELVLEQADCQNDERVFCNNCKTSIVDLHRSCSNCSYELCLICCKEIRENNIRGSCEEVVLHYRNRGDEYVHGGDPLPEEVQYKEVGDHQSHIAKWKVDPNGRIPCPPNELGGCGRSFLELKHILAKNWLSDLEMNARNVARIFGYLQPPDILTKELSACSCSSNGSSRKAASRKSSNDNYLYCPSLSGNQQDDLKHFQRHWVKGEPVIVRGVLKKMSHLSWNPEDMWAAINHSRADSDLEHVKAIDCLACCQVEIGTCEFFKGYAEGRMYSNLWPEMLKLKDWPTSNHFEEFLPHHGDQYINSLPFQPYTNPKSGTLNVAAALPSDILKLDMGPKSYIAYGTAQELGRGDSVTKLHCDVSDAVNVLVHTAEVSLSSEQESAIINLKEKHKAQDEREHSQNTQTEGVEKCHKDVNKGDDMRVPETITENGDAIDSVEKKGALWDIFRREDVPALKAYLTKYSKKFRHYYCHLVEQVFNPVHDETFYLTLEHKRKLKEEFGVEPWTFVQRLGEAVFIPAGCPHQVRNLKSCTKVALDFVSPENLSKCIHLTEDFRLLPANHRAKEDKLEVKKMIVYAVDHAVKTLQELLPSAVETGAAPTN</sequence>
<dbReference type="GeneID" id="109706562"/>
<reference evidence="16" key="1">
    <citation type="journal article" date="2015" name="Nat. Genet.">
        <title>The pineapple genome and the evolution of CAM photosynthesis.</title>
        <authorList>
            <person name="Ming R."/>
            <person name="VanBuren R."/>
            <person name="Wai C.M."/>
            <person name="Tang H."/>
            <person name="Schatz M.C."/>
            <person name="Bowers J.E."/>
            <person name="Lyons E."/>
            <person name="Wang M.L."/>
            <person name="Chen J."/>
            <person name="Biggers E."/>
            <person name="Zhang J."/>
            <person name="Huang L."/>
            <person name="Zhang L."/>
            <person name="Miao W."/>
            <person name="Zhang J."/>
            <person name="Ye Z."/>
            <person name="Miao C."/>
            <person name="Lin Z."/>
            <person name="Wang H."/>
            <person name="Zhou H."/>
            <person name="Yim W.C."/>
            <person name="Priest H.D."/>
            <person name="Zheng C."/>
            <person name="Woodhouse M."/>
            <person name="Edger P.P."/>
            <person name="Guyot R."/>
            <person name="Guo H.B."/>
            <person name="Guo H."/>
            <person name="Zheng G."/>
            <person name="Singh R."/>
            <person name="Sharma A."/>
            <person name="Min X."/>
            <person name="Zheng Y."/>
            <person name="Lee H."/>
            <person name="Gurtowski J."/>
            <person name="Sedlazeck F.J."/>
            <person name="Harkess A."/>
            <person name="McKain M.R."/>
            <person name="Liao Z."/>
            <person name="Fang J."/>
            <person name="Liu J."/>
            <person name="Zhang X."/>
            <person name="Zhang Q."/>
            <person name="Hu W."/>
            <person name="Qin Y."/>
            <person name="Wang K."/>
            <person name="Chen L.Y."/>
            <person name="Shirley N."/>
            <person name="Lin Y.R."/>
            <person name="Liu L.Y."/>
            <person name="Hernandez A.G."/>
            <person name="Wright C.L."/>
            <person name="Bulone V."/>
            <person name="Tuskan G.A."/>
            <person name="Heath K."/>
            <person name="Zee F."/>
            <person name="Moore P.H."/>
            <person name="Sunkar R."/>
            <person name="Leebens-Mack J.H."/>
            <person name="Mockler T."/>
            <person name="Bennetzen J.L."/>
            <person name="Freeling M."/>
            <person name="Sankoff D."/>
            <person name="Paterson A.H."/>
            <person name="Zhu X."/>
            <person name="Yang X."/>
            <person name="Smith J.A."/>
            <person name="Cushman J.C."/>
            <person name="Paull R.E."/>
            <person name="Yu Q."/>
        </authorList>
    </citation>
    <scope>NUCLEOTIDE SEQUENCE [LARGE SCALE GENOMIC DNA]</scope>
    <source>
        <strain evidence="16">cv. F153</strain>
    </source>
</reference>
<dbReference type="FunFam" id="2.60.120.650:FF:000026">
    <property type="entry name" value="Transcription factor jumonji domain-containing protein"/>
    <property type="match status" value="1"/>
</dbReference>
<dbReference type="InterPro" id="IPR003347">
    <property type="entry name" value="JmjC_dom"/>
</dbReference>
<proteinExistence type="inferred from homology"/>
<feature type="domain" description="RING-type" evidence="14">
    <location>
        <begin position="163"/>
        <end position="211"/>
    </location>
</feature>
<feature type="domain" description="JmjC" evidence="15">
    <location>
        <begin position="587"/>
        <end position="828"/>
    </location>
</feature>
<keyword evidence="6" id="KW-0560">Oxidoreductase</keyword>
<dbReference type="SUPFAM" id="SSF51197">
    <property type="entry name" value="Clavaminate synthase-like"/>
    <property type="match status" value="1"/>
</dbReference>
<keyword evidence="3" id="KW-0479">Metal-binding</keyword>
<dbReference type="Gene3D" id="2.60.120.650">
    <property type="entry name" value="Cupin"/>
    <property type="match status" value="1"/>
</dbReference>
<keyword evidence="10" id="KW-0539">Nucleus</keyword>
<dbReference type="InterPro" id="IPR018866">
    <property type="entry name" value="Znf-4CXXC_R1"/>
</dbReference>
<feature type="compositionally biased region" description="Basic residues" evidence="13">
    <location>
        <begin position="56"/>
        <end position="66"/>
    </location>
</feature>
<evidence type="ECO:0000256" key="12">
    <source>
        <dbReference type="PROSITE-ProRule" id="PRU00175"/>
    </source>
</evidence>
<evidence type="ECO:0000313" key="16">
    <source>
        <dbReference type="Proteomes" id="UP000515123"/>
    </source>
</evidence>
<evidence type="ECO:0000256" key="11">
    <source>
        <dbReference type="ARBA" id="ARBA00060112"/>
    </source>
</evidence>
<dbReference type="Pfam" id="PF02373">
    <property type="entry name" value="JmjC"/>
    <property type="match status" value="1"/>
</dbReference>
<gene>
    <name evidence="17" type="primary">LOC109706562</name>
</gene>
<evidence type="ECO:0000256" key="13">
    <source>
        <dbReference type="SAM" id="MobiDB-lite"/>
    </source>
</evidence>
<dbReference type="GO" id="GO:0000118">
    <property type="term" value="C:histone deacetylase complex"/>
    <property type="evidence" value="ECO:0007669"/>
    <property type="project" value="TreeGrafter"/>
</dbReference>
<dbReference type="GO" id="GO:0031490">
    <property type="term" value="F:chromatin DNA binding"/>
    <property type="evidence" value="ECO:0007669"/>
    <property type="project" value="TreeGrafter"/>
</dbReference>
<dbReference type="PROSITE" id="PS51184">
    <property type="entry name" value="JMJC"/>
    <property type="match status" value="1"/>
</dbReference>
<evidence type="ECO:0000256" key="4">
    <source>
        <dbReference type="ARBA" id="ARBA00022771"/>
    </source>
</evidence>
<accession>A0A6P5EP30</accession>
<dbReference type="Proteomes" id="UP000515123">
    <property type="component" value="Linkage group 2"/>
</dbReference>
<comment type="similarity">
    <text evidence="2">Belongs to the JARID1 histone demethylase family.</text>
</comment>
<dbReference type="RefSeq" id="XP_020083068.1">
    <property type="nucleotide sequence ID" value="XM_020227479.1"/>
</dbReference>
<dbReference type="GO" id="GO:0003712">
    <property type="term" value="F:transcription coregulator activity"/>
    <property type="evidence" value="ECO:0007669"/>
    <property type="project" value="TreeGrafter"/>
</dbReference>
<dbReference type="GO" id="GO:0008270">
    <property type="term" value="F:zinc ion binding"/>
    <property type="evidence" value="ECO:0007669"/>
    <property type="project" value="UniProtKB-KW"/>
</dbReference>